<evidence type="ECO:0000313" key="9">
    <source>
        <dbReference type="Proteomes" id="UP000782610"/>
    </source>
</evidence>
<evidence type="ECO:0000256" key="1">
    <source>
        <dbReference type="ARBA" id="ARBA00006620"/>
    </source>
</evidence>
<keyword evidence="6" id="KW-0694">RNA-binding</keyword>
<proteinExistence type="inferred from homology"/>
<accession>A0A933L336</accession>
<name>A0A933L336_9HYPH</name>
<evidence type="ECO:0000256" key="7">
    <source>
        <dbReference type="ARBA" id="ARBA00023016"/>
    </source>
</evidence>
<keyword evidence="4" id="KW-0255">Endonuclease</keyword>
<comment type="similarity">
    <text evidence="1">Belongs to the HicA mRNA interferase family.</text>
</comment>
<dbReference type="AlphaFoldDB" id="A0A933L336"/>
<reference evidence="8" key="1">
    <citation type="submission" date="2020-07" db="EMBL/GenBank/DDBJ databases">
        <title>Huge and variable diversity of episymbiotic CPR bacteria and DPANN archaea in groundwater ecosystems.</title>
        <authorList>
            <person name="He C.Y."/>
            <person name="Keren R."/>
            <person name="Whittaker M."/>
            <person name="Farag I.F."/>
            <person name="Doudna J."/>
            <person name="Cate J.H.D."/>
            <person name="Banfield J.F."/>
        </authorList>
    </citation>
    <scope>NUCLEOTIDE SEQUENCE</scope>
    <source>
        <strain evidence="8">NC_groundwater_1586_Pr3_B-0.1um_66_15</strain>
    </source>
</reference>
<keyword evidence="2" id="KW-1277">Toxin-antitoxin system</keyword>
<evidence type="ECO:0000256" key="3">
    <source>
        <dbReference type="ARBA" id="ARBA00022722"/>
    </source>
</evidence>
<dbReference type="GO" id="GO:0003729">
    <property type="term" value="F:mRNA binding"/>
    <property type="evidence" value="ECO:0007669"/>
    <property type="project" value="InterPro"/>
</dbReference>
<keyword evidence="5" id="KW-0378">Hydrolase</keyword>
<gene>
    <name evidence="8" type="ORF">HY834_11040</name>
</gene>
<sequence>MSRGFYAQIAQVLLQAGCVVRRQGKGDHEIWFSPITRKTFPVDKGTKSRHLANAVMKQAGLRKTF</sequence>
<dbReference type="EMBL" id="JACRAF010000029">
    <property type="protein sequence ID" value="MBI4922277.1"/>
    <property type="molecule type" value="Genomic_DNA"/>
</dbReference>
<comment type="caution">
    <text evidence="8">The sequence shown here is derived from an EMBL/GenBank/DDBJ whole genome shotgun (WGS) entry which is preliminary data.</text>
</comment>
<organism evidence="8 9">
    <name type="scientific">Devosia nanyangense</name>
    <dbReference type="NCBI Taxonomy" id="1228055"/>
    <lineage>
        <taxon>Bacteria</taxon>
        <taxon>Pseudomonadati</taxon>
        <taxon>Pseudomonadota</taxon>
        <taxon>Alphaproteobacteria</taxon>
        <taxon>Hyphomicrobiales</taxon>
        <taxon>Devosiaceae</taxon>
        <taxon>Devosia</taxon>
    </lineage>
</organism>
<dbReference type="GO" id="GO:0016787">
    <property type="term" value="F:hydrolase activity"/>
    <property type="evidence" value="ECO:0007669"/>
    <property type="project" value="UniProtKB-KW"/>
</dbReference>
<dbReference type="Pfam" id="PF07927">
    <property type="entry name" value="HicA_toxin"/>
    <property type="match status" value="1"/>
</dbReference>
<protein>
    <submittedName>
        <fullName evidence="8">Type II toxin-antitoxin system HicA family toxin</fullName>
    </submittedName>
</protein>
<dbReference type="GO" id="GO:0004519">
    <property type="term" value="F:endonuclease activity"/>
    <property type="evidence" value="ECO:0007669"/>
    <property type="project" value="UniProtKB-KW"/>
</dbReference>
<dbReference type="InterPro" id="IPR038570">
    <property type="entry name" value="HicA_sf"/>
</dbReference>
<dbReference type="InterPro" id="IPR012933">
    <property type="entry name" value="HicA_mRNA_interferase"/>
</dbReference>
<evidence type="ECO:0000256" key="6">
    <source>
        <dbReference type="ARBA" id="ARBA00022884"/>
    </source>
</evidence>
<dbReference type="Gene3D" id="3.30.920.30">
    <property type="entry name" value="Hypothetical protein"/>
    <property type="match status" value="1"/>
</dbReference>
<evidence type="ECO:0000313" key="8">
    <source>
        <dbReference type="EMBL" id="MBI4922277.1"/>
    </source>
</evidence>
<dbReference type="SUPFAM" id="SSF54786">
    <property type="entry name" value="YcfA/nrd intein domain"/>
    <property type="match status" value="1"/>
</dbReference>
<evidence type="ECO:0000256" key="2">
    <source>
        <dbReference type="ARBA" id="ARBA00022649"/>
    </source>
</evidence>
<keyword evidence="3" id="KW-0540">Nuclease</keyword>
<evidence type="ECO:0000256" key="5">
    <source>
        <dbReference type="ARBA" id="ARBA00022801"/>
    </source>
</evidence>
<keyword evidence="7" id="KW-0346">Stress response</keyword>
<evidence type="ECO:0000256" key="4">
    <source>
        <dbReference type="ARBA" id="ARBA00022759"/>
    </source>
</evidence>
<dbReference type="Proteomes" id="UP000782610">
    <property type="component" value="Unassembled WGS sequence"/>
</dbReference>